<comment type="similarity">
    <text evidence="2">Belongs to the BA14k family.</text>
</comment>
<protein>
    <recommendedName>
        <fullName evidence="3">Lectin-like protein BA14k</fullName>
    </recommendedName>
</protein>
<dbReference type="GO" id="GO:0030246">
    <property type="term" value="F:carbohydrate binding"/>
    <property type="evidence" value="ECO:0007669"/>
    <property type="project" value="UniProtKB-KW"/>
</dbReference>
<comment type="function">
    <text evidence="6">Has immunoglobulin-binding and hemagglutination properties, and can bind to mannose. Essential for virulence. May be involved in LPS biosynthesis or polysaccharide transport.</text>
</comment>
<dbReference type="InterPro" id="IPR012413">
    <property type="entry name" value="BA14K"/>
</dbReference>
<keyword evidence="7" id="KW-0732">Signal</keyword>
<dbReference type="AlphaFoldDB" id="A0A1B2EAN4"/>
<organism evidence="8">
    <name type="scientific">Microvirga ossetica</name>
    <dbReference type="NCBI Taxonomy" id="1882682"/>
    <lineage>
        <taxon>Bacteria</taxon>
        <taxon>Pseudomonadati</taxon>
        <taxon>Pseudomonadota</taxon>
        <taxon>Alphaproteobacteria</taxon>
        <taxon>Hyphomicrobiales</taxon>
        <taxon>Methylobacteriaceae</taxon>
        <taxon>Microvirga</taxon>
    </lineage>
</organism>
<evidence type="ECO:0000256" key="6">
    <source>
        <dbReference type="ARBA" id="ARBA00025321"/>
    </source>
</evidence>
<proteinExistence type="inferred from homology"/>
<evidence type="ECO:0000256" key="5">
    <source>
        <dbReference type="ARBA" id="ARBA00022734"/>
    </source>
</evidence>
<feature type="chain" id="PRO_5008535664" description="Lectin-like protein BA14k" evidence="7">
    <location>
        <begin position="23"/>
        <end position="140"/>
    </location>
</feature>
<dbReference type="RefSeq" id="WP_099508032.1">
    <property type="nucleotide sequence ID" value="NZ_CP016616.1"/>
</dbReference>
<evidence type="ECO:0000256" key="3">
    <source>
        <dbReference type="ARBA" id="ARBA00020552"/>
    </source>
</evidence>
<accession>A0A1B2EAN4</accession>
<dbReference type="Pfam" id="PF07886">
    <property type="entry name" value="BA14K"/>
    <property type="match status" value="1"/>
</dbReference>
<name>A0A1B2EAN4_9HYPH</name>
<sequence length="140" mass="14988">MRNFVTTLVGAAVLLSALPAVASPIQGRYLPQVEKAYPNESYAQYYYRRGYAPRPYYRDGYYYRRDNGAAVAAGVAGLAAGALIGGAIASQAQAQPAAPPPPGVVNPQVAAYCARKYRSYDPGTGTFMANSGMRYVCTYP</sequence>
<evidence type="ECO:0000256" key="7">
    <source>
        <dbReference type="SAM" id="SignalP"/>
    </source>
</evidence>
<reference evidence="8" key="1">
    <citation type="submission" date="2016-07" db="EMBL/GenBank/DDBJ databases">
        <title>Microvirga ossetica sp. nov. a new species of rhizobia isolated from root nodules of the legume species Vicia alpestris Steven originated from North Ossetia region in the Caucasus.</title>
        <authorList>
            <person name="Safronova V.I."/>
            <person name="Kuznetsova I.G."/>
            <person name="Sazanova A.L."/>
            <person name="Belimov A."/>
            <person name="Andronov E."/>
            <person name="Osledkin Y.S."/>
            <person name="Onishchuk O.P."/>
            <person name="Kurchak O.N."/>
            <person name="Shaposhnikov A.I."/>
            <person name="Willems A."/>
            <person name="Tikhonovich I.A."/>
        </authorList>
    </citation>
    <scope>NUCLEOTIDE SEQUENCE [LARGE SCALE GENOMIC DNA]</scope>
    <source>
        <strain evidence="8">V5/3M</strain>
    </source>
</reference>
<evidence type="ECO:0000313" key="8">
    <source>
        <dbReference type="EMBL" id="ANY77033.1"/>
    </source>
</evidence>
<keyword evidence="5" id="KW-0430">Lectin</keyword>
<comment type="subcellular location">
    <subcellularLocation>
        <location evidence="1">Membrane</location>
        <topology evidence="1">Single-pass membrane protein</topology>
    </subcellularLocation>
</comment>
<evidence type="ECO:0000256" key="1">
    <source>
        <dbReference type="ARBA" id="ARBA00004167"/>
    </source>
</evidence>
<evidence type="ECO:0000256" key="4">
    <source>
        <dbReference type="ARBA" id="ARBA00022475"/>
    </source>
</evidence>
<dbReference type="GO" id="GO:0016020">
    <property type="term" value="C:membrane"/>
    <property type="evidence" value="ECO:0007669"/>
    <property type="project" value="UniProtKB-SubCell"/>
</dbReference>
<keyword evidence="4" id="KW-0472">Membrane</keyword>
<dbReference type="KEGG" id="moc:BB934_01370"/>
<gene>
    <name evidence="8" type="ORF">BB934_01370</name>
</gene>
<evidence type="ECO:0000256" key="2">
    <source>
        <dbReference type="ARBA" id="ARBA00010270"/>
    </source>
</evidence>
<keyword evidence="4" id="KW-1003">Cell membrane</keyword>
<dbReference type="EMBL" id="CP016616">
    <property type="protein sequence ID" value="ANY77033.1"/>
    <property type="molecule type" value="Genomic_DNA"/>
</dbReference>
<feature type="signal peptide" evidence="7">
    <location>
        <begin position="1"/>
        <end position="22"/>
    </location>
</feature>